<evidence type="ECO:0000313" key="4">
    <source>
        <dbReference type="Proteomes" id="UP000274762"/>
    </source>
</evidence>
<dbReference type="EMBL" id="RBKV01000001">
    <property type="protein sequence ID" value="RKR95661.1"/>
    <property type="molecule type" value="Genomic_DNA"/>
</dbReference>
<evidence type="ECO:0000313" key="3">
    <source>
        <dbReference type="EMBL" id="RKR95661.1"/>
    </source>
</evidence>
<feature type="compositionally biased region" description="Basic and acidic residues" evidence="1">
    <location>
        <begin position="1"/>
        <end position="59"/>
    </location>
</feature>
<dbReference type="SMART" id="SM00331">
    <property type="entry name" value="PP2C_SIG"/>
    <property type="match status" value="1"/>
</dbReference>
<evidence type="ECO:0000256" key="1">
    <source>
        <dbReference type="SAM" id="MobiDB-lite"/>
    </source>
</evidence>
<dbReference type="RefSeq" id="WP_307714851.1">
    <property type="nucleotide sequence ID" value="NZ_CBCRXS010000002.1"/>
</dbReference>
<dbReference type="InterPro" id="IPR036457">
    <property type="entry name" value="PPM-type-like_dom_sf"/>
</dbReference>
<proteinExistence type="predicted"/>
<dbReference type="PROSITE" id="PS51746">
    <property type="entry name" value="PPM_2"/>
    <property type="match status" value="1"/>
</dbReference>
<dbReference type="CDD" id="cd00143">
    <property type="entry name" value="PP2Cc"/>
    <property type="match status" value="1"/>
</dbReference>
<dbReference type="SMART" id="SM00332">
    <property type="entry name" value="PP2Cc"/>
    <property type="match status" value="1"/>
</dbReference>
<accession>A0A495K3A1</accession>
<dbReference type="PANTHER" id="PTHR47992">
    <property type="entry name" value="PROTEIN PHOSPHATASE"/>
    <property type="match status" value="1"/>
</dbReference>
<feature type="region of interest" description="Disordered" evidence="1">
    <location>
        <begin position="1"/>
        <end position="67"/>
    </location>
</feature>
<comment type="caution">
    <text evidence="3">The sequence shown here is derived from an EMBL/GenBank/DDBJ whole genome shotgun (WGS) entry which is preliminary data.</text>
</comment>
<dbReference type="Gene3D" id="3.60.40.10">
    <property type="entry name" value="PPM-type phosphatase domain"/>
    <property type="match status" value="1"/>
</dbReference>
<dbReference type="InterPro" id="IPR001932">
    <property type="entry name" value="PPM-type_phosphatase-like_dom"/>
</dbReference>
<feature type="domain" description="PPM-type phosphatase" evidence="2">
    <location>
        <begin position="86"/>
        <end position="318"/>
    </location>
</feature>
<reference evidence="3 4" key="1">
    <citation type="submission" date="2018-10" db="EMBL/GenBank/DDBJ databases">
        <title>Sequencing the genomes of 1000 actinobacteria strains.</title>
        <authorList>
            <person name="Klenk H.-P."/>
        </authorList>
    </citation>
    <scope>NUCLEOTIDE SEQUENCE [LARGE SCALE GENOMIC DNA]</scope>
    <source>
        <strain evidence="3 4">DSM 44343</strain>
    </source>
</reference>
<protein>
    <submittedName>
        <fullName evidence="3">Protein phosphatase</fullName>
    </submittedName>
</protein>
<evidence type="ECO:0000259" key="2">
    <source>
        <dbReference type="PROSITE" id="PS51746"/>
    </source>
</evidence>
<dbReference type="Proteomes" id="UP000274762">
    <property type="component" value="Unassembled WGS sequence"/>
</dbReference>
<dbReference type="InterPro" id="IPR015655">
    <property type="entry name" value="PP2C"/>
</dbReference>
<sequence length="329" mass="34947">MSQDAELDRESETEPKAELDRESETKPKAELDRESETEPKAELDRETDAVLDPGRERGGHMTMEATGTVRDETRSGVGEFGQVEVSWAVVSDVGLLRETNEDAALVGPGMILVADGMGGHDCGELASEAALSALSDTTVTGVNRTRDSVVDLLGEARRQIENIDSDSGRRAGTTVTGAMLVDSDGRPHWLVLNIGDSRTYRFAHSKLEQVTVDHSQVQELVDAGFLTAAQARVDPRRNVITRALGAGMEQEADFFTFPVEQDDRILVCSDGLTGELADDAIAAILAGFDDPTAAAQALVSAALEAGGRDNVTVAIADVKAVPDVSDPAS</sequence>
<dbReference type="AlphaFoldDB" id="A0A495K3A1"/>
<dbReference type="GO" id="GO:0004722">
    <property type="term" value="F:protein serine/threonine phosphatase activity"/>
    <property type="evidence" value="ECO:0007669"/>
    <property type="project" value="InterPro"/>
</dbReference>
<dbReference type="Pfam" id="PF13672">
    <property type="entry name" value="PP2C_2"/>
    <property type="match status" value="1"/>
</dbReference>
<gene>
    <name evidence="3" type="ORF">DFJ75_2483</name>
</gene>
<name>A0A495K3A1_WILMA</name>
<dbReference type="SUPFAM" id="SSF81606">
    <property type="entry name" value="PP2C-like"/>
    <property type="match status" value="1"/>
</dbReference>
<organism evidence="3 4">
    <name type="scientific">Williamsia marianensis</name>
    <dbReference type="NCBI Taxonomy" id="85044"/>
    <lineage>
        <taxon>Bacteria</taxon>
        <taxon>Bacillati</taxon>
        <taxon>Actinomycetota</taxon>
        <taxon>Actinomycetes</taxon>
        <taxon>Mycobacteriales</taxon>
        <taxon>Nocardiaceae</taxon>
        <taxon>Williamsia</taxon>
    </lineage>
</organism>